<evidence type="ECO:0000259" key="3">
    <source>
        <dbReference type="Pfam" id="PF00881"/>
    </source>
</evidence>
<dbReference type="InterPro" id="IPR000415">
    <property type="entry name" value="Nitroreductase-like"/>
</dbReference>
<dbReference type="AlphaFoldDB" id="A0A9D2ILD8"/>
<feature type="domain" description="Nitroreductase" evidence="3">
    <location>
        <begin position="23"/>
        <end position="113"/>
    </location>
</feature>
<dbReference type="Pfam" id="PF00881">
    <property type="entry name" value="Nitroreductase"/>
    <property type="match status" value="1"/>
</dbReference>
<reference evidence="4" key="1">
    <citation type="journal article" date="2021" name="PeerJ">
        <title>Extensive microbial diversity within the chicken gut microbiome revealed by metagenomics and culture.</title>
        <authorList>
            <person name="Gilroy R."/>
            <person name="Ravi A."/>
            <person name="Getino M."/>
            <person name="Pursley I."/>
            <person name="Horton D.L."/>
            <person name="Alikhan N.F."/>
            <person name="Baker D."/>
            <person name="Gharbi K."/>
            <person name="Hall N."/>
            <person name="Watson M."/>
            <person name="Adriaenssens E.M."/>
            <person name="Foster-Nyarko E."/>
            <person name="Jarju S."/>
            <person name="Secka A."/>
            <person name="Antonio M."/>
            <person name="Oren A."/>
            <person name="Chaudhuri R.R."/>
            <person name="La Ragione R."/>
            <person name="Hildebrand F."/>
            <person name="Pallen M.J."/>
        </authorList>
    </citation>
    <scope>NUCLEOTIDE SEQUENCE</scope>
    <source>
        <strain evidence="4">ChiHjej11B10-19426</strain>
    </source>
</reference>
<comment type="caution">
    <text evidence="4">The sequence shown here is derived from an EMBL/GenBank/DDBJ whole genome shotgun (WGS) entry which is preliminary data.</text>
</comment>
<protein>
    <submittedName>
        <fullName evidence="4">Nitroreductase family protein</fullName>
    </submittedName>
</protein>
<evidence type="ECO:0000313" key="5">
    <source>
        <dbReference type="Proteomes" id="UP000824014"/>
    </source>
</evidence>
<keyword evidence="2" id="KW-0560">Oxidoreductase</keyword>
<sequence>MDNRELIQDIAENCVKGFAYNLKTLSRANGIVVLSCVTGENGSLKGKVEGEQPADHAAWECFDAGLVCQQFCLAAYAKRGGTCILGVIDNEAIARKIGLPENEKVAAISVYGYEEGEHHKAPTRKEVGEVQRFID</sequence>
<proteinExistence type="inferred from homology"/>
<dbReference type="EMBL" id="DXCC01000003">
    <property type="protein sequence ID" value="HIZ14462.1"/>
    <property type="molecule type" value="Genomic_DNA"/>
</dbReference>
<name>A0A9D2ILD8_9BACT</name>
<evidence type="ECO:0000256" key="1">
    <source>
        <dbReference type="ARBA" id="ARBA00007118"/>
    </source>
</evidence>
<dbReference type="GO" id="GO:0016491">
    <property type="term" value="F:oxidoreductase activity"/>
    <property type="evidence" value="ECO:0007669"/>
    <property type="project" value="UniProtKB-KW"/>
</dbReference>
<comment type="similarity">
    <text evidence="1">Belongs to the nitroreductase family.</text>
</comment>
<dbReference type="PANTHER" id="PTHR43673">
    <property type="entry name" value="NAD(P)H NITROREDUCTASE YDGI-RELATED"/>
    <property type="match status" value="1"/>
</dbReference>
<dbReference type="InterPro" id="IPR029479">
    <property type="entry name" value="Nitroreductase"/>
</dbReference>
<reference evidence="4" key="2">
    <citation type="submission" date="2021-04" db="EMBL/GenBank/DDBJ databases">
        <authorList>
            <person name="Gilroy R."/>
        </authorList>
    </citation>
    <scope>NUCLEOTIDE SEQUENCE</scope>
    <source>
        <strain evidence="4">ChiHjej11B10-19426</strain>
    </source>
</reference>
<dbReference type="Proteomes" id="UP000824014">
    <property type="component" value="Unassembled WGS sequence"/>
</dbReference>
<dbReference type="SUPFAM" id="SSF55469">
    <property type="entry name" value="FMN-dependent nitroreductase-like"/>
    <property type="match status" value="1"/>
</dbReference>
<dbReference type="PANTHER" id="PTHR43673:SF10">
    <property type="entry name" value="NADH DEHYDROGENASE_NAD(P)H NITROREDUCTASE XCC3605-RELATED"/>
    <property type="match status" value="1"/>
</dbReference>
<gene>
    <name evidence="4" type="ORF">H9816_00905</name>
</gene>
<evidence type="ECO:0000313" key="4">
    <source>
        <dbReference type="EMBL" id="HIZ14462.1"/>
    </source>
</evidence>
<accession>A0A9D2ILD8</accession>
<organism evidence="4 5">
    <name type="scientific">Candidatus Tidjanibacter faecipullorum</name>
    <dbReference type="NCBI Taxonomy" id="2838766"/>
    <lineage>
        <taxon>Bacteria</taxon>
        <taxon>Pseudomonadati</taxon>
        <taxon>Bacteroidota</taxon>
        <taxon>Bacteroidia</taxon>
        <taxon>Bacteroidales</taxon>
        <taxon>Rikenellaceae</taxon>
        <taxon>Tidjanibacter</taxon>
    </lineage>
</organism>
<dbReference type="Gene3D" id="3.40.109.10">
    <property type="entry name" value="NADH Oxidase"/>
    <property type="match status" value="1"/>
</dbReference>
<evidence type="ECO:0000256" key="2">
    <source>
        <dbReference type="ARBA" id="ARBA00023002"/>
    </source>
</evidence>